<protein>
    <submittedName>
        <fullName evidence="1">Uncharacterized protein</fullName>
    </submittedName>
</protein>
<gene>
    <name evidence="1" type="ORF">LCGC14_2339600</name>
</gene>
<organism evidence="1">
    <name type="scientific">marine sediment metagenome</name>
    <dbReference type="NCBI Taxonomy" id="412755"/>
    <lineage>
        <taxon>unclassified sequences</taxon>
        <taxon>metagenomes</taxon>
        <taxon>ecological metagenomes</taxon>
    </lineage>
</organism>
<feature type="non-terminal residue" evidence="1">
    <location>
        <position position="99"/>
    </location>
</feature>
<dbReference type="EMBL" id="LAZR01033817">
    <property type="protein sequence ID" value="KKL47031.1"/>
    <property type="molecule type" value="Genomic_DNA"/>
</dbReference>
<reference evidence="1" key="1">
    <citation type="journal article" date="2015" name="Nature">
        <title>Complex archaea that bridge the gap between prokaryotes and eukaryotes.</title>
        <authorList>
            <person name="Spang A."/>
            <person name="Saw J.H."/>
            <person name="Jorgensen S.L."/>
            <person name="Zaremba-Niedzwiedzka K."/>
            <person name="Martijn J."/>
            <person name="Lind A.E."/>
            <person name="van Eijk R."/>
            <person name="Schleper C."/>
            <person name="Guy L."/>
            <person name="Ettema T.J."/>
        </authorList>
    </citation>
    <scope>NUCLEOTIDE SEQUENCE</scope>
</reference>
<evidence type="ECO:0000313" key="1">
    <source>
        <dbReference type="EMBL" id="KKL47031.1"/>
    </source>
</evidence>
<proteinExistence type="predicted"/>
<accession>A0A0F9CZY9</accession>
<name>A0A0F9CZY9_9ZZZZ</name>
<sequence length="99" mass="10613">MNRTVPTIITLAIITLAVMLGGLGPWSAAAEVRGELPAIEGQMADVAPSAYEYRADRSAEDNSPESWILLIQYAGLSYDKPVDVDAPAIKKVLGGLLWE</sequence>
<dbReference type="AlphaFoldDB" id="A0A0F9CZY9"/>
<comment type="caution">
    <text evidence="1">The sequence shown here is derived from an EMBL/GenBank/DDBJ whole genome shotgun (WGS) entry which is preliminary data.</text>
</comment>